<sequence>QEYSTQQLRKVLVKRRNQLMIAHYSPYQFQVIQLSIKIKNQLFLRQLRVKSFMSYRFERKFDDFTDIYRKDQQLFGITQILDNYTKLNADYLIVQHKQLQQLRNYFIIPIEIYYLQSVTLYVHEVINFPSLDDFLHELWNKTPHEILSNVIYVLKQLVKILSSLHQNNITLNGDFTQFYVRNEFVVLNFVKIDQHLPQTLDEGLQNDLFQLKALMVRCGHKIPRNKHIFNGFNDIFQLINDTKLSENQNSMIFGMDFTQIAKTILLMPLFTRDFNLEYLGSFQVDQYLVDNQDMKLKIVEQKIVVVGQQEYRKDFRSKSQVDQAQLKKKKPFDKAPQDFVLVESRNKLIPHQKDMKKAQTAFQNLKPEKIEKEPPIKIPDANRLSKVPFTEEDAYEGQGILVLNDKKEVQFKNELKDVKVKQIPRVLNKIKPQQKERVRIEKAQSAQFKVTRRVQ</sequence>
<evidence type="ECO:0000313" key="1">
    <source>
        <dbReference type="EMBL" id="JAP91501.1"/>
    </source>
</evidence>
<organism evidence="1">
    <name type="scientific">Trepomonas sp. PC1</name>
    <dbReference type="NCBI Taxonomy" id="1076344"/>
    <lineage>
        <taxon>Eukaryota</taxon>
        <taxon>Metamonada</taxon>
        <taxon>Diplomonadida</taxon>
        <taxon>Hexamitidae</taxon>
        <taxon>Hexamitinae</taxon>
        <taxon>Trepomonas</taxon>
    </lineage>
</organism>
<name>A0A146K7G4_9EUKA</name>
<feature type="non-terminal residue" evidence="1">
    <location>
        <position position="1"/>
    </location>
</feature>
<gene>
    <name evidence="1" type="ORF">TPC1_16873</name>
</gene>
<dbReference type="AlphaFoldDB" id="A0A146K7G4"/>
<protein>
    <submittedName>
        <fullName evidence="1">Uncharacterized protein</fullName>
    </submittedName>
</protein>
<reference evidence="1" key="1">
    <citation type="submission" date="2015-07" db="EMBL/GenBank/DDBJ databases">
        <title>Adaptation to a free-living lifestyle via gene acquisitions in the diplomonad Trepomonas sp. PC1.</title>
        <authorList>
            <person name="Xu F."/>
            <person name="Jerlstrom-Hultqvist J."/>
            <person name="Kolisko M."/>
            <person name="Simpson A.G.B."/>
            <person name="Roger A.J."/>
            <person name="Svard S.G."/>
            <person name="Andersson J.O."/>
        </authorList>
    </citation>
    <scope>NUCLEOTIDE SEQUENCE</scope>
    <source>
        <strain evidence="1">PC1</strain>
    </source>
</reference>
<dbReference type="EMBL" id="GDID01005105">
    <property type="protein sequence ID" value="JAP91501.1"/>
    <property type="molecule type" value="Transcribed_RNA"/>
</dbReference>
<accession>A0A146K7G4</accession>
<proteinExistence type="predicted"/>